<name>A0ABQ7FV29_DUNSA</name>
<proteinExistence type="predicted"/>
<comment type="caution">
    <text evidence="2">The sequence shown here is derived from an EMBL/GenBank/DDBJ whole genome shotgun (WGS) entry which is preliminary data.</text>
</comment>
<feature type="compositionally biased region" description="Low complexity" evidence="1">
    <location>
        <begin position="186"/>
        <end position="195"/>
    </location>
</feature>
<feature type="compositionally biased region" description="Low complexity" evidence="1">
    <location>
        <begin position="160"/>
        <end position="175"/>
    </location>
</feature>
<accession>A0ABQ7FV29</accession>
<evidence type="ECO:0000313" key="2">
    <source>
        <dbReference type="EMBL" id="KAF5826247.1"/>
    </source>
</evidence>
<keyword evidence="3" id="KW-1185">Reference proteome</keyword>
<evidence type="ECO:0000313" key="3">
    <source>
        <dbReference type="Proteomes" id="UP000815325"/>
    </source>
</evidence>
<dbReference type="EMBL" id="MU071134">
    <property type="protein sequence ID" value="KAF5826247.1"/>
    <property type="molecule type" value="Genomic_DNA"/>
</dbReference>
<sequence length="224" mass="22914">ASSEQGPSSVMFDASDFPAVSGGSGAPGGQFGRWSGIGGSGSSSVLNQEEFPELPTMSKAQKKRMRQQTPLAAQLRAANMPVRVINRSAGTGPSGGGGSSSGAAGIGTSSGVQQPADDPFPQLTAGPSRGGSGTRAQHLGGQAAVRQQDVLAAQQERRSQQQQQQQRQKQQSNRRPLLPRTPDLDASSSNEASSAENEESTPVEDAVSGPSSSARGRSDTVGRG</sequence>
<protein>
    <submittedName>
        <fullName evidence="2">Uncharacterized protein</fullName>
    </submittedName>
</protein>
<reference evidence="2" key="1">
    <citation type="submission" date="2017-08" db="EMBL/GenBank/DDBJ databases">
        <authorList>
            <person name="Polle J.E."/>
            <person name="Barry K."/>
            <person name="Cushman J."/>
            <person name="Schmutz J."/>
            <person name="Tran D."/>
            <person name="Hathwaick L.T."/>
            <person name="Yim W.C."/>
            <person name="Jenkins J."/>
            <person name="Mckie-Krisberg Z.M."/>
            <person name="Prochnik S."/>
            <person name="Lindquist E."/>
            <person name="Dockter R.B."/>
            <person name="Adam C."/>
            <person name="Molina H."/>
            <person name="Bunkerborg J."/>
            <person name="Jin E."/>
            <person name="Buchheim M."/>
            <person name="Magnuson J."/>
        </authorList>
    </citation>
    <scope>NUCLEOTIDE SEQUENCE</scope>
    <source>
        <strain evidence="2">CCAP 19/18</strain>
    </source>
</reference>
<feature type="region of interest" description="Disordered" evidence="1">
    <location>
        <begin position="1"/>
        <end position="224"/>
    </location>
</feature>
<evidence type="ECO:0000256" key="1">
    <source>
        <dbReference type="SAM" id="MobiDB-lite"/>
    </source>
</evidence>
<feature type="non-terminal residue" evidence="2">
    <location>
        <position position="224"/>
    </location>
</feature>
<feature type="compositionally biased region" description="Gly residues" evidence="1">
    <location>
        <begin position="22"/>
        <end position="41"/>
    </location>
</feature>
<gene>
    <name evidence="2" type="ORF">DUNSADRAFT_3926</name>
</gene>
<feature type="non-terminal residue" evidence="2">
    <location>
        <position position="1"/>
    </location>
</feature>
<dbReference type="Proteomes" id="UP000815325">
    <property type="component" value="Unassembled WGS sequence"/>
</dbReference>
<organism evidence="2 3">
    <name type="scientific">Dunaliella salina</name>
    <name type="common">Green alga</name>
    <name type="synonym">Protococcus salinus</name>
    <dbReference type="NCBI Taxonomy" id="3046"/>
    <lineage>
        <taxon>Eukaryota</taxon>
        <taxon>Viridiplantae</taxon>
        <taxon>Chlorophyta</taxon>
        <taxon>core chlorophytes</taxon>
        <taxon>Chlorophyceae</taxon>
        <taxon>CS clade</taxon>
        <taxon>Chlamydomonadales</taxon>
        <taxon>Dunaliellaceae</taxon>
        <taxon>Dunaliella</taxon>
    </lineage>
</organism>
<feature type="compositionally biased region" description="Low complexity" evidence="1">
    <location>
        <begin position="101"/>
        <end position="111"/>
    </location>
</feature>